<name>A0A4Q4T4T7_9PEZI</name>
<organism evidence="1 2">
    <name type="scientific">Monosporascus ibericus</name>
    <dbReference type="NCBI Taxonomy" id="155417"/>
    <lineage>
        <taxon>Eukaryota</taxon>
        <taxon>Fungi</taxon>
        <taxon>Dikarya</taxon>
        <taxon>Ascomycota</taxon>
        <taxon>Pezizomycotina</taxon>
        <taxon>Sordariomycetes</taxon>
        <taxon>Xylariomycetidae</taxon>
        <taxon>Xylariales</taxon>
        <taxon>Xylariales incertae sedis</taxon>
        <taxon>Monosporascus</taxon>
    </lineage>
</organism>
<evidence type="ECO:0000313" key="2">
    <source>
        <dbReference type="Proteomes" id="UP000293360"/>
    </source>
</evidence>
<dbReference type="Proteomes" id="UP000293360">
    <property type="component" value="Unassembled WGS sequence"/>
</dbReference>
<accession>A0A4Q4T4T7</accession>
<dbReference type="STRING" id="155417.A0A4Q4T4T7"/>
<evidence type="ECO:0000313" key="1">
    <source>
        <dbReference type="EMBL" id="RYP00352.1"/>
    </source>
</evidence>
<dbReference type="AlphaFoldDB" id="A0A4Q4T4T7"/>
<gene>
    <name evidence="1" type="ORF">DL764_006552</name>
</gene>
<dbReference type="OrthoDB" id="5242418at2759"/>
<comment type="caution">
    <text evidence="1">The sequence shown here is derived from an EMBL/GenBank/DDBJ whole genome shotgun (WGS) entry which is preliminary data.</text>
</comment>
<proteinExistence type="predicted"/>
<sequence length="243" mass="24958">MALPAVCKLEKALVGKRKDQRSWSGGFTSFGFGPVVLIFRFAASLAGFQATEHGAVARHYVAARQNSNSLNGAIDMFIDSDYSGVSYAALVVDVCPGMTVLALQCTAGPSYVEDEACGSNTAVFTVTHAPDLYSVKVVTETRTMGVDVTVTLQESCAITATTGATCSADINAEAAGTRTGSSAVTTITGSAYTDKIYPVMITGGAEKLSAITGTCENAAPALSVRNIAWCLAGAIGIAGFLAV</sequence>
<dbReference type="EMBL" id="QJNU01000393">
    <property type="protein sequence ID" value="RYP00352.1"/>
    <property type="molecule type" value="Genomic_DNA"/>
</dbReference>
<protein>
    <submittedName>
        <fullName evidence="1">Uncharacterized protein</fullName>
    </submittedName>
</protein>
<keyword evidence="2" id="KW-1185">Reference proteome</keyword>
<reference evidence="1 2" key="1">
    <citation type="submission" date="2018-06" db="EMBL/GenBank/DDBJ databases">
        <title>Complete Genomes of Monosporascus.</title>
        <authorList>
            <person name="Robinson A.J."/>
            <person name="Natvig D.O."/>
        </authorList>
    </citation>
    <scope>NUCLEOTIDE SEQUENCE [LARGE SCALE GENOMIC DNA]</scope>
    <source>
        <strain evidence="1 2">CBS 110550</strain>
    </source>
</reference>